<dbReference type="InterPro" id="IPR002035">
    <property type="entry name" value="VWF_A"/>
</dbReference>
<evidence type="ECO:0000313" key="4">
    <source>
        <dbReference type="EMBL" id="GAA4666021.1"/>
    </source>
</evidence>
<dbReference type="PROSITE" id="PS50234">
    <property type="entry name" value="VWFA"/>
    <property type="match status" value="1"/>
</dbReference>
<keyword evidence="2" id="KW-0812">Transmembrane</keyword>
<protein>
    <submittedName>
        <fullName evidence="4">VWA domain-containing protein</fullName>
    </submittedName>
</protein>
<evidence type="ECO:0000256" key="1">
    <source>
        <dbReference type="SAM" id="MobiDB-lite"/>
    </source>
</evidence>
<evidence type="ECO:0000256" key="2">
    <source>
        <dbReference type="SAM" id="Phobius"/>
    </source>
</evidence>
<keyword evidence="2" id="KW-1133">Transmembrane helix</keyword>
<dbReference type="InterPro" id="IPR036465">
    <property type="entry name" value="vWFA_dom_sf"/>
</dbReference>
<feature type="compositionally biased region" description="Basic and acidic residues" evidence="1">
    <location>
        <begin position="338"/>
        <end position="350"/>
    </location>
</feature>
<dbReference type="SUPFAM" id="SSF53300">
    <property type="entry name" value="vWA-like"/>
    <property type="match status" value="1"/>
</dbReference>
<keyword evidence="5" id="KW-1185">Reference proteome</keyword>
<feature type="region of interest" description="Disordered" evidence="1">
    <location>
        <begin position="338"/>
        <end position="363"/>
    </location>
</feature>
<dbReference type="RefSeq" id="WP_345372731.1">
    <property type="nucleotide sequence ID" value="NZ_BAABLM010000001.1"/>
</dbReference>
<feature type="transmembrane region" description="Helical" evidence="2">
    <location>
        <begin position="309"/>
        <end position="332"/>
    </location>
</feature>
<accession>A0ABP8VK95</accession>
<sequence>MTASPALLVFQPVLPIGWFLAFAVVLLGFALWRVVAERANRGMLLTWVRRAVIVALLLVVAARPSLPGGTSPASVADLNVFFVVDTTSSSAAEDWNGTEPRLDGMRSDIDAITTDLAGARFSLISFDSTAIQRVPLTQDSSALVTAAKVMRQEVTYYSHGSSISEAHTLLAQVLAEAKKSNPERADVVYYLGDGEQTASSAPASFAASRADVDGGGVLGYGTAAGGRMKEFDGYGDQYSANRYIKDKTLPGSPDALSKIDPANLKTIASQLGVPYLQRHAGGSLASVVGSERRGEVVSATGTTASLIDLYWIAAIPAFLLLFVDIALVVRALGDVRPVRPSREPRADRGPRAGRVPRLPKEAP</sequence>
<gene>
    <name evidence="4" type="ORF">GCM10025780_04460</name>
</gene>
<dbReference type="EMBL" id="BAABLM010000001">
    <property type="protein sequence ID" value="GAA4666021.1"/>
    <property type="molecule type" value="Genomic_DNA"/>
</dbReference>
<organism evidence="4 5">
    <name type="scientific">Frondihabitans cladoniiphilus</name>
    <dbReference type="NCBI Taxonomy" id="715785"/>
    <lineage>
        <taxon>Bacteria</taxon>
        <taxon>Bacillati</taxon>
        <taxon>Actinomycetota</taxon>
        <taxon>Actinomycetes</taxon>
        <taxon>Micrococcales</taxon>
        <taxon>Microbacteriaceae</taxon>
        <taxon>Frondihabitans</taxon>
    </lineage>
</organism>
<proteinExistence type="predicted"/>
<dbReference type="Pfam" id="PF13519">
    <property type="entry name" value="VWA_2"/>
    <property type="match status" value="1"/>
</dbReference>
<feature type="transmembrane region" description="Helical" evidence="2">
    <location>
        <begin position="47"/>
        <end position="66"/>
    </location>
</feature>
<dbReference type="Gene3D" id="3.40.50.410">
    <property type="entry name" value="von Willebrand factor, type A domain"/>
    <property type="match status" value="1"/>
</dbReference>
<comment type="caution">
    <text evidence="4">The sequence shown here is derived from an EMBL/GenBank/DDBJ whole genome shotgun (WGS) entry which is preliminary data.</text>
</comment>
<keyword evidence="2" id="KW-0472">Membrane</keyword>
<reference evidence="5" key="1">
    <citation type="journal article" date="2019" name="Int. J. Syst. Evol. Microbiol.">
        <title>The Global Catalogue of Microorganisms (GCM) 10K type strain sequencing project: providing services to taxonomists for standard genome sequencing and annotation.</title>
        <authorList>
            <consortium name="The Broad Institute Genomics Platform"/>
            <consortium name="The Broad Institute Genome Sequencing Center for Infectious Disease"/>
            <person name="Wu L."/>
            <person name="Ma J."/>
        </authorList>
    </citation>
    <scope>NUCLEOTIDE SEQUENCE [LARGE SCALE GENOMIC DNA]</scope>
    <source>
        <strain evidence="5">JCM 18956</strain>
    </source>
</reference>
<evidence type="ECO:0000313" key="5">
    <source>
        <dbReference type="Proteomes" id="UP001501295"/>
    </source>
</evidence>
<name>A0ABP8VK95_9MICO</name>
<dbReference type="Proteomes" id="UP001501295">
    <property type="component" value="Unassembled WGS sequence"/>
</dbReference>
<evidence type="ECO:0000259" key="3">
    <source>
        <dbReference type="PROSITE" id="PS50234"/>
    </source>
</evidence>
<feature type="transmembrane region" description="Helical" evidence="2">
    <location>
        <begin position="16"/>
        <end position="35"/>
    </location>
</feature>
<feature type="domain" description="VWFA" evidence="3">
    <location>
        <begin position="79"/>
        <end position="271"/>
    </location>
</feature>
<dbReference type="CDD" id="cd00198">
    <property type="entry name" value="vWFA"/>
    <property type="match status" value="1"/>
</dbReference>